<name>A0ABQ8SZA4_PERAM</name>
<keyword evidence="1" id="KW-0479">Metal-binding</keyword>
<feature type="domain" description="C2H2-type" evidence="7">
    <location>
        <begin position="274"/>
        <end position="301"/>
    </location>
</feature>
<keyword evidence="3 6" id="KW-0863">Zinc-finger</keyword>
<dbReference type="EMBL" id="JAJSOF020000019">
    <property type="protein sequence ID" value="KAJ4439012.1"/>
    <property type="molecule type" value="Genomic_DNA"/>
</dbReference>
<proteinExistence type="predicted"/>
<feature type="domain" description="C2H2-type" evidence="7">
    <location>
        <begin position="330"/>
        <end position="357"/>
    </location>
</feature>
<evidence type="ECO:0000256" key="4">
    <source>
        <dbReference type="ARBA" id="ARBA00022833"/>
    </source>
</evidence>
<evidence type="ECO:0000256" key="6">
    <source>
        <dbReference type="PROSITE-ProRule" id="PRU00042"/>
    </source>
</evidence>
<evidence type="ECO:0000256" key="3">
    <source>
        <dbReference type="ARBA" id="ARBA00022771"/>
    </source>
</evidence>
<gene>
    <name evidence="8" type="ORF">ANN_14968</name>
</gene>
<comment type="caution">
    <text evidence="8">The sequence shown here is derived from an EMBL/GenBank/DDBJ whole genome shotgun (WGS) entry which is preliminary data.</text>
</comment>
<feature type="domain" description="C2H2-type" evidence="7">
    <location>
        <begin position="302"/>
        <end position="329"/>
    </location>
</feature>
<dbReference type="Pfam" id="PF00096">
    <property type="entry name" value="zf-C2H2"/>
    <property type="match status" value="3"/>
</dbReference>
<dbReference type="PANTHER" id="PTHR23235:SF142">
    <property type="entry name" value="ZINC FINGER PROTEIN 384"/>
    <property type="match status" value="1"/>
</dbReference>
<keyword evidence="2" id="KW-0677">Repeat</keyword>
<keyword evidence="5" id="KW-0539">Nucleus</keyword>
<evidence type="ECO:0000313" key="9">
    <source>
        <dbReference type="Proteomes" id="UP001148838"/>
    </source>
</evidence>
<sequence>MTAHVSSVRSLPGRTRDNTLCRRCHREPETLAHVLGSCPHGEVLRNSRHHRIRSMTAEQFRSINFQVFEEVHGLADNGSTRRIDMIAIPPNNNNGYIIDLTARFEKQKSQPEDVRYRFGSFDMIQELENNRKIRQCNWVRFLVGTDCEAGISTAADVTTAQTNEDIVKHNEAMEPNMTAKFMEGQPVFEVMKSIVPHTLIVVHFKDTTASTFNGGVILYKNVLDGQKCPTPCTLLQESPLDLSKTLMVPTKPSLFVANAEGPNNRARLSQRSLLPCEVCGKVFDRPSLLKRHMRTHTGEKPHICEVCNKGFSTSSSLNTHRRIHSGDKPHQCLVCGKRFTASSNLYYHRMTHTKVRSGSSLRPTQEE</sequence>
<keyword evidence="9" id="KW-1185">Reference proteome</keyword>
<dbReference type="SMART" id="SM00355">
    <property type="entry name" value="ZnF_C2H2"/>
    <property type="match status" value="3"/>
</dbReference>
<evidence type="ECO:0000256" key="1">
    <source>
        <dbReference type="ARBA" id="ARBA00022723"/>
    </source>
</evidence>
<accession>A0ABQ8SZA4</accession>
<evidence type="ECO:0000259" key="7">
    <source>
        <dbReference type="PROSITE" id="PS50157"/>
    </source>
</evidence>
<reference evidence="8 9" key="1">
    <citation type="journal article" date="2022" name="Allergy">
        <title>Genome assembly and annotation of Periplaneta americana reveal a comprehensive cockroach allergen profile.</title>
        <authorList>
            <person name="Wang L."/>
            <person name="Xiong Q."/>
            <person name="Saelim N."/>
            <person name="Wang L."/>
            <person name="Nong W."/>
            <person name="Wan A.T."/>
            <person name="Shi M."/>
            <person name="Liu X."/>
            <person name="Cao Q."/>
            <person name="Hui J.H.L."/>
            <person name="Sookrung N."/>
            <person name="Leung T.F."/>
            <person name="Tungtrongchitr A."/>
            <person name="Tsui S.K.W."/>
        </authorList>
    </citation>
    <scope>NUCLEOTIDE SEQUENCE [LARGE SCALE GENOMIC DNA]</scope>
    <source>
        <strain evidence="8">PWHHKU_190912</strain>
    </source>
</reference>
<dbReference type="PROSITE" id="PS00028">
    <property type="entry name" value="ZINC_FINGER_C2H2_1"/>
    <property type="match status" value="3"/>
</dbReference>
<dbReference type="PANTHER" id="PTHR23235">
    <property type="entry name" value="KRUEPPEL-LIKE TRANSCRIPTION FACTOR"/>
    <property type="match status" value="1"/>
</dbReference>
<dbReference type="InterPro" id="IPR036236">
    <property type="entry name" value="Znf_C2H2_sf"/>
</dbReference>
<dbReference type="Proteomes" id="UP001148838">
    <property type="component" value="Unassembled WGS sequence"/>
</dbReference>
<dbReference type="Gene3D" id="3.30.160.60">
    <property type="entry name" value="Classic Zinc Finger"/>
    <property type="match status" value="3"/>
</dbReference>
<keyword evidence="4" id="KW-0862">Zinc</keyword>
<evidence type="ECO:0000313" key="8">
    <source>
        <dbReference type="EMBL" id="KAJ4439012.1"/>
    </source>
</evidence>
<dbReference type="PROSITE" id="PS50157">
    <property type="entry name" value="ZINC_FINGER_C2H2_2"/>
    <property type="match status" value="3"/>
</dbReference>
<organism evidence="8 9">
    <name type="scientific">Periplaneta americana</name>
    <name type="common">American cockroach</name>
    <name type="synonym">Blatta americana</name>
    <dbReference type="NCBI Taxonomy" id="6978"/>
    <lineage>
        <taxon>Eukaryota</taxon>
        <taxon>Metazoa</taxon>
        <taxon>Ecdysozoa</taxon>
        <taxon>Arthropoda</taxon>
        <taxon>Hexapoda</taxon>
        <taxon>Insecta</taxon>
        <taxon>Pterygota</taxon>
        <taxon>Neoptera</taxon>
        <taxon>Polyneoptera</taxon>
        <taxon>Dictyoptera</taxon>
        <taxon>Blattodea</taxon>
        <taxon>Blattoidea</taxon>
        <taxon>Blattidae</taxon>
        <taxon>Blattinae</taxon>
        <taxon>Periplaneta</taxon>
    </lineage>
</organism>
<dbReference type="SUPFAM" id="SSF57667">
    <property type="entry name" value="beta-beta-alpha zinc fingers"/>
    <property type="match status" value="2"/>
</dbReference>
<protein>
    <recommendedName>
        <fullName evidence="7">C2H2-type domain-containing protein</fullName>
    </recommendedName>
</protein>
<evidence type="ECO:0000256" key="5">
    <source>
        <dbReference type="ARBA" id="ARBA00023242"/>
    </source>
</evidence>
<dbReference type="InterPro" id="IPR013087">
    <property type="entry name" value="Znf_C2H2_type"/>
</dbReference>
<evidence type="ECO:0000256" key="2">
    <source>
        <dbReference type="ARBA" id="ARBA00022737"/>
    </source>
</evidence>